<dbReference type="AlphaFoldDB" id="A0A163KPY1"/>
<dbReference type="CDD" id="cd02440">
    <property type="entry name" value="AdoMet_MTases"/>
    <property type="match status" value="1"/>
</dbReference>
<gene>
    <name evidence="5" type="primary">ABSGL_00702.1 scaffold 913</name>
</gene>
<dbReference type="Gene3D" id="3.40.50.150">
    <property type="entry name" value="Vaccinia Virus protein VP39"/>
    <property type="match status" value="1"/>
</dbReference>
<dbReference type="OrthoDB" id="10251242at2759"/>
<evidence type="ECO:0008006" key="7">
    <source>
        <dbReference type="Google" id="ProtNLM"/>
    </source>
</evidence>
<keyword evidence="2" id="KW-0808">Transferase</keyword>
<dbReference type="GO" id="GO:0008171">
    <property type="term" value="F:O-methyltransferase activity"/>
    <property type="evidence" value="ECO:0007669"/>
    <property type="project" value="InterPro"/>
</dbReference>
<dbReference type="GO" id="GO:0032259">
    <property type="term" value="P:methylation"/>
    <property type="evidence" value="ECO:0007669"/>
    <property type="project" value="UniProtKB-KW"/>
</dbReference>
<organism evidence="5">
    <name type="scientific">Absidia glauca</name>
    <name type="common">Pin mould</name>
    <dbReference type="NCBI Taxonomy" id="4829"/>
    <lineage>
        <taxon>Eukaryota</taxon>
        <taxon>Fungi</taxon>
        <taxon>Fungi incertae sedis</taxon>
        <taxon>Mucoromycota</taxon>
        <taxon>Mucoromycotina</taxon>
        <taxon>Mucoromycetes</taxon>
        <taxon>Mucorales</taxon>
        <taxon>Cunninghamellaceae</taxon>
        <taxon>Absidia</taxon>
    </lineage>
</organism>
<dbReference type="InterPro" id="IPR050362">
    <property type="entry name" value="Cation-dep_OMT"/>
</dbReference>
<dbReference type="PROSITE" id="PS51682">
    <property type="entry name" value="SAM_OMT_I"/>
    <property type="match status" value="1"/>
</dbReference>
<dbReference type="FunCoup" id="A0A163KPY1">
    <property type="interactions" value="105"/>
</dbReference>
<dbReference type="OMA" id="NFEYAGV"/>
<keyword evidence="1" id="KW-0489">Methyltransferase</keyword>
<comment type="similarity">
    <text evidence="4">Belongs to the class I-like SAM-binding methyltransferase superfamily. Cation-dependent O-methyltransferase family.</text>
</comment>
<proteinExistence type="inferred from homology"/>
<evidence type="ECO:0000313" key="5">
    <source>
        <dbReference type="EMBL" id="SAL95379.1"/>
    </source>
</evidence>
<dbReference type="PANTHER" id="PTHR10509:SF14">
    <property type="entry name" value="CAFFEOYL-COA O-METHYLTRANSFERASE 3-RELATED"/>
    <property type="match status" value="1"/>
</dbReference>
<name>A0A163KPY1_ABSGL</name>
<evidence type="ECO:0000256" key="4">
    <source>
        <dbReference type="ARBA" id="ARBA00023453"/>
    </source>
</evidence>
<keyword evidence="6" id="KW-1185">Reference proteome</keyword>
<dbReference type="STRING" id="4829.A0A163KPY1"/>
<evidence type="ECO:0000256" key="3">
    <source>
        <dbReference type="ARBA" id="ARBA00022691"/>
    </source>
</evidence>
<reference evidence="5" key="1">
    <citation type="submission" date="2016-04" db="EMBL/GenBank/DDBJ databases">
        <authorList>
            <person name="Evans L.H."/>
            <person name="Alamgir A."/>
            <person name="Owens N."/>
            <person name="Weber N.D."/>
            <person name="Virtaneva K."/>
            <person name="Barbian K."/>
            <person name="Babar A."/>
            <person name="Rosenke K."/>
        </authorList>
    </citation>
    <scope>NUCLEOTIDE SEQUENCE [LARGE SCALE GENOMIC DNA]</scope>
    <source>
        <strain evidence="5">CBS 101.48</strain>
    </source>
</reference>
<dbReference type="PANTHER" id="PTHR10509">
    <property type="entry name" value="O-METHYLTRANSFERASE-RELATED"/>
    <property type="match status" value="1"/>
</dbReference>
<protein>
    <recommendedName>
        <fullName evidence="7">O-methyltransferase domain-containing protein</fullName>
    </recommendedName>
</protein>
<evidence type="ECO:0000256" key="1">
    <source>
        <dbReference type="ARBA" id="ARBA00022603"/>
    </source>
</evidence>
<dbReference type="InterPro" id="IPR029063">
    <property type="entry name" value="SAM-dependent_MTases_sf"/>
</dbReference>
<accession>A0A163KPY1</accession>
<evidence type="ECO:0000256" key="2">
    <source>
        <dbReference type="ARBA" id="ARBA00022679"/>
    </source>
</evidence>
<dbReference type="Pfam" id="PF01596">
    <property type="entry name" value="Methyltransf_3"/>
    <property type="match status" value="1"/>
</dbReference>
<keyword evidence="3" id="KW-0949">S-adenosyl-L-methionine</keyword>
<sequence length="233" mass="25463">MFPPHTEATQATWTAVDEYYQDLYVKEDAILDAASETAAAAGLPPISVSPTQGKFLNLLCKIVQARRVLEIGTLAGYSTIWLARALPDDQASKVVTLENNQVHARVAQRNIDHAGLSDRVDIKVGPALDILPTIAKEEGHKPFDVIFIDADKVNNKHYYEWALTLARPGSVIVMDNVVRDGKVLETDPTKQDPSTQGIREFNDAVARDPRVSATALQTVGVKGYDGFALLLVN</sequence>
<dbReference type="InParanoid" id="A0A163KPY1"/>
<dbReference type="SUPFAM" id="SSF53335">
    <property type="entry name" value="S-adenosyl-L-methionine-dependent methyltransferases"/>
    <property type="match status" value="1"/>
</dbReference>
<dbReference type="Proteomes" id="UP000078561">
    <property type="component" value="Unassembled WGS sequence"/>
</dbReference>
<dbReference type="EMBL" id="LT550309">
    <property type="protein sequence ID" value="SAL95379.1"/>
    <property type="molecule type" value="Genomic_DNA"/>
</dbReference>
<evidence type="ECO:0000313" key="6">
    <source>
        <dbReference type="Proteomes" id="UP000078561"/>
    </source>
</evidence>
<dbReference type="GO" id="GO:0008757">
    <property type="term" value="F:S-adenosylmethionine-dependent methyltransferase activity"/>
    <property type="evidence" value="ECO:0007669"/>
    <property type="project" value="TreeGrafter"/>
</dbReference>
<dbReference type="InterPro" id="IPR002935">
    <property type="entry name" value="SAM_O-MeTrfase"/>
</dbReference>